<reference evidence="2" key="1">
    <citation type="submission" date="2021-03" db="EMBL/GenBank/DDBJ databases">
        <title>Draft genome sequence of rust myrtle Austropuccinia psidii MF-1, a brazilian biotype.</title>
        <authorList>
            <person name="Quecine M.C."/>
            <person name="Pachon D.M.R."/>
            <person name="Bonatelli M.L."/>
            <person name="Correr F.H."/>
            <person name="Franceschini L.M."/>
            <person name="Leite T.F."/>
            <person name="Margarido G.R.A."/>
            <person name="Almeida C.A."/>
            <person name="Ferrarezi J.A."/>
            <person name="Labate C.A."/>
        </authorList>
    </citation>
    <scope>NUCLEOTIDE SEQUENCE</scope>
    <source>
        <strain evidence="2">MF-1</strain>
    </source>
</reference>
<proteinExistence type="predicted"/>
<evidence type="ECO:0000313" key="3">
    <source>
        <dbReference type="Proteomes" id="UP000765509"/>
    </source>
</evidence>
<dbReference type="Proteomes" id="UP000765509">
    <property type="component" value="Unassembled WGS sequence"/>
</dbReference>
<feature type="compositionally biased region" description="Polar residues" evidence="1">
    <location>
        <begin position="141"/>
        <end position="168"/>
    </location>
</feature>
<name>A0A9Q3PS50_9BASI</name>
<gene>
    <name evidence="2" type="ORF">O181_111804</name>
</gene>
<accession>A0A9Q3PS50</accession>
<keyword evidence="3" id="KW-1185">Reference proteome</keyword>
<comment type="caution">
    <text evidence="2">The sequence shown here is derived from an EMBL/GenBank/DDBJ whole genome shotgun (WGS) entry which is preliminary data.</text>
</comment>
<protein>
    <submittedName>
        <fullName evidence="2">Uncharacterized protein</fullName>
    </submittedName>
</protein>
<dbReference type="AlphaFoldDB" id="A0A9Q3PS50"/>
<evidence type="ECO:0000313" key="2">
    <source>
        <dbReference type="EMBL" id="MBW0572089.1"/>
    </source>
</evidence>
<organism evidence="2 3">
    <name type="scientific">Austropuccinia psidii MF-1</name>
    <dbReference type="NCBI Taxonomy" id="1389203"/>
    <lineage>
        <taxon>Eukaryota</taxon>
        <taxon>Fungi</taxon>
        <taxon>Dikarya</taxon>
        <taxon>Basidiomycota</taxon>
        <taxon>Pucciniomycotina</taxon>
        <taxon>Pucciniomycetes</taxon>
        <taxon>Pucciniales</taxon>
        <taxon>Sphaerophragmiaceae</taxon>
        <taxon>Austropuccinia</taxon>
    </lineage>
</organism>
<feature type="compositionally biased region" description="Polar residues" evidence="1">
    <location>
        <begin position="97"/>
        <end position="110"/>
    </location>
</feature>
<feature type="region of interest" description="Disordered" evidence="1">
    <location>
        <begin position="83"/>
        <end position="168"/>
    </location>
</feature>
<evidence type="ECO:0000256" key="1">
    <source>
        <dbReference type="SAM" id="MobiDB-lite"/>
    </source>
</evidence>
<dbReference type="EMBL" id="AVOT02089440">
    <property type="protein sequence ID" value="MBW0572089.1"/>
    <property type="molecule type" value="Genomic_DNA"/>
</dbReference>
<sequence>MSPVNLRDLGFQRHQPEDREFLSRIRIPGRGHLGNSETSNQRTGRIWIKFFSFTNSLKTFFNGAWTTRGSTWHPIGKNLEQVARRSVSQRDRLQRPYDNNQRLQSHQAVQTPGGEGKQDKGESSHYPSYRKTADLDRAYSDSFSLTRSRPNQLSSSFKPFMDQQISGQ</sequence>